<protein>
    <submittedName>
        <fullName evidence="1">Cof-type HAD-IIB family hydrolase</fullName>
    </submittedName>
</protein>
<dbReference type="Proteomes" id="UP001299068">
    <property type="component" value="Unassembled WGS sequence"/>
</dbReference>
<proteinExistence type="predicted"/>
<reference evidence="1 2" key="1">
    <citation type="journal article" date="2021" name="Cell Host Microbe">
        <title>in vivo commensal control of Clostridioides difficile virulence.</title>
        <authorList>
            <person name="Girinathan B.P."/>
            <person name="Dibenedetto N."/>
            <person name="Worley J.N."/>
            <person name="Peltier J."/>
            <person name="Arrieta-Ortiz M.L."/>
            <person name="Rupa Christinal Immanuel S."/>
            <person name="Lavin R."/>
            <person name="Delaney M.L."/>
            <person name="Cummins C."/>
            <person name="Hoffmann M."/>
            <person name="Luo Y."/>
            <person name="Gonzalez-Escalona N."/>
            <person name="Allard M."/>
            <person name="Onderdonk A.B."/>
            <person name="Gerber G.K."/>
            <person name="Sonenshein A.L."/>
            <person name="Baliga N."/>
            <person name="Dupuy B."/>
            <person name="Bry L."/>
        </authorList>
    </citation>
    <scope>NUCLEOTIDE SEQUENCE [LARGE SCALE GENOMIC DNA]</scope>
    <source>
        <strain evidence="1 2">DSM 599</strain>
    </source>
</reference>
<accession>A0ABS7L1G3</accession>
<dbReference type="EMBL" id="JAIKTU010000014">
    <property type="protein sequence ID" value="MBY0756909.1"/>
    <property type="molecule type" value="Genomic_DNA"/>
</dbReference>
<dbReference type="GO" id="GO:0016787">
    <property type="term" value="F:hydrolase activity"/>
    <property type="evidence" value="ECO:0007669"/>
    <property type="project" value="UniProtKB-KW"/>
</dbReference>
<dbReference type="InterPro" id="IPR000150">
    <property type="entry name" value="Cof"/>
</dbReference>
<dbReference type="PANTHER" id="PTHR10000:SF8">
    <property type="entry name" value="HAD SUPERFAMILY HYDROLASE-LIKE, TYPE 3"/>
    <property type="match status" value="1"/>
</dbReference>
<evidence type="ECO:0000313" key="2">
    <source>
        <dbReference type="Proteomes" id="UP001299068"/>
    </source>
</evidence>
<name>A0ABS7L1G3_CLOSR</name>
<keyword evidence="2" id="KW-1185">Reference proteome</keyword>
<sequence>MIKLIATDMDGTLLDENGQLPKEFFDTLNKLIKKNVKFVVASGRSYVNLKETFKEMKDKLYYICDNGAFVVEDNEISSVEIIDKKEVNNIIKVCSDIKDIQIVLCGKKGAYQTECSDEFNKEIDKYYNKKYIVEDLCDVDDDIFKIAICDLGNSAKNSYKVLEQIFGHDLSVVVSGAVWLDIMNQNINKGNALEKIQNDFNISRGETMVFGDFYNDVEMLKKAHYSFVMENANEDMKQYGNFIAKSNIENGVIEAIKEYVLNE</sequence>
<dbReference type="NCBIfam" id="TIGR01484">
    <property type="entry name" value="HAD-SF-IIB"/>
    <property type="match status" value="1"/>
</dbReference>
<dbReference type="SFLD" id="SFLDG01140">
    <property type="entry name" value="C2.B:_Phosphomannomutase_and_P"/>
    <property type="match status" value="1"/>
</dbReference>
<dbReference type="CDD" id="cd07518">
    <property type="entry name" value="HAD_YbiV-Like"/>
    <property type="match status" value="1"/>
</dbReference>
<evidence type="ECO:0000313" key="1">
    <source>
        <dbReference type="EMBL" id="MBY0756909.1"/>
    </source>
</evidence>
<dbReference type="InterPro" id="IPR023214">
    <property type="entry name" value="HAD_sf"/>
</dbReference>
<dbReference type="Pfam" id="PF08282">
    <property type="entry name" value="Hydrolase_3"/>
    <property type="match status" value="1"/>
</dbReference>
<dbReference type="NCBIfam" id="TIGR00099">
    <property type="entry name" value="Cof-subfamily"/>
    <property type="match status" value="1"/>
</dbReference>
<dbReference type="Gene3D" id="3.40.50.1000">
    <property type="entry name" value="HAD superfamily/HAD-like"/>
    <property type="match status" value="1"/>
</dbReference>
<dbReference type="Gene3D" id="3.30.1240.10">
    <property type="match status" value="1"/>
</dbReference>
<organism evidence="1 2">
    <name type="scientific">Clostridium sardiniense</name>
    <name type="common">Clostridium absonum</name>
    <dbReference type="NCBI Taxonomy" id="29369"/>
    <lineage>
        <taxon>Bacteria</taxon>
        <taxon>Bacillati</taxon>
        <taxon>Bacillota</taxon>
        <taxon>Clostridia</taxon>
        <taxon>Eubacteriales</taxon>
        <taxon>Clostridiaceae</taxon>
        <taxon>Clostridium</taxon>
    </lineage>
</organism>
<dbReference type="RefSeq" id="WP_221862115.1">
    <property type="nucleotide sequence ID" value="NZ_JAIKTU010000014.1"/>
</dbReference>
<keyword evidence="1" id="KW-0378">Hydrolase</keyword>
<comment type="caution">
    <text evidence="1">The sequence shown here is derived from an EMBL/GenBank/DDBJ whole genome shotgun (WGS) entry which is preliminary data.</text>
</comment>
<dbReference type="PANTHER" id="PTHR10000">
    <property type="entry name" value="PHOSPHOSERINE PHOSPHATASE"/>
    <property type="match status" value="1"/>
</dbReference>
<gene>
    <name evidence="1" type="ORF">K5V21_15800</name>
</gene>
<dbReference type="InterPro" id="IPR036412">
    <property type="entry name" value="HAD-like_sf"/>
</dbReference>
<dbReference type="InterPro" id="IPR006379">
    <property type="entry name" value="HAD-SF_hydro_IIB"/>
</dbReference>
<dbReference type="SFLD" id="SFLDS00003">
    <property type="entry name" value="Haloacid_Dehalogenase"/>
    <property type="match status" value="1"/>
</dbReference>
<dbReference type="SFLD" id="SFLDG01144">
    <property type="entry name" value="C2.B.4:_PGP_Like"/>
    <property type="match status" value="1"/>
</dbReference>
<dbReference type="SUPFAM" id="SSF56784">
    <property type="entry name" value="HAD-like"/>
    <property type="match status" value="1"/>
</dbReference>